<keyword evidence="2" id="KW-0812">Transmembrane</keyword>
<dbReference type="HOGENOM" id="CLU_1044995_0_0_0"/>
<dbReference type="eggNOG" id="ENOG502ZQ4Y">
    <property type="taxonomic scope" value="Bacteria"/>
</dbReference>
<organism evidence="3 4">
    <name type="scientific">Singulisphaera acidiphila (strain ATCC BAA-1392 / DSM 18658 / VKM B-2454 / MOB10)</name>
    <dbReference type="NCBI Taxonomy" id="886293"/>
    <lineage>
        <taxon>Bacteria</taxon>
        <taxon>Pseudomonadati</taxon>
        <taxon>Planctomycetota</taxon>
        <taxon>Planctomycetia</taxon>
        <taxon>Isosphaerales</taxon>
        <taxon>Isosphaeraceae</taxon>
        <taxon>Singulisphaera</taxon>
    </lineage>
</organism>
<dbReference type="KEGG" id="saci:Sinac_5161"/>
<dbReference type="EMBL" id="CP003364">
    <property type="protein sequence ID" value="AGA29313.1"/>
    <property type="molecule type" value="Genomic_DNA"/>
</dbReference>
<evidence type="ECO:0000256" key="1">
    <source>
        <dbReference type="SAM" id="MobiDB-lite"/>
    </source>
</evidence>
<reference evidence="3 4" key="1">
    <citation type="submission" date="2012-02" db="EMBL/GenBank/DDBJ databases">
        <title>Complete sequence of chromosome of Singulisphaera acidiphila DSM 18658.</title>
        <authorList>
            <consortium name="US DOE Joint Genome Institute (JGI-PGF)"/>
            <person name="Lucas S."/>
            <person name="Copeland A."/>
            <person name="Lapidus A."/>
            <person name="Glavina del Rio T."/>
            <person name="Dalin E."/>
            <person name="Tice H."/>
            <person name="Bruce D."/>
            <person name="Goodwin L."/>
            <person name="Pitluck S."/>
            <person name="Peters L."/>
            <person name="Ovchinnikova G."/>
            <person name="Chertkov O."/>
            <person name="Kyrpides N."/>
            <person name="Mavromatis K."/>
            <person name="Ivanova N."/>
            <person name="Brettin T."/>
            <person name="Detter J.C."/>
            <person name="Han C."/>
            <person name="Larimer F."/>
            <person name="Land M."/>
            <person name="Hauser L."/>
            <person name="Markowitz V."/>
            <person name="Cheng J.-F."/>
            <person name="Hugenholtz P."/>
            <person name="Woyke T."/>
            <person name="Wu D."/>
            <person name="Tindall B."/>
            <person name="Pomrenke H."/>
            <person name="Brambilla E."/>
            <person name="Klenk H.-P."/>
            <person name="Eisen J.A."/>
        </authorList>
    </citation>
    <scope>NUCLEOTIDE SEQUENCE [LARGE SCALE GENOMIC DNA]</scope>
    <source>
        <strain evidence="4">ATCC BAA-1392 / DSM 18658 / VKM B-2454 / MOB10</strain>
    </source>
</reference>
<sequence>MTRPIAQRPGPRHSRWLRSPQATGLVTCLLLGSVLPWARSDDSPLALTDLADYRRALVARDGEPAPALIRFRELWDHPTKYAGTRIQVEGRIVRRFRQGAIGTFPPLVEAWAVTPSGDPFCWVYPALKENAPTPSPPVQENVRFVGTYLKRIRYQGADVERLAPLIVGPHPPTSPHRTARPPVVRSGNTVNDWLLGLTVAVVAIAIIAWQHLRKPISRVSSREWGADPVFDSPPPENPVQDGSNDER</sequence>
<gene>
    <name evidence="3" type="ordered locus">Sinac_5161</name>
</gene>
<name>L0DKE8_SINAD</name>
<keyword evidence="2" id="KW-0472">Membrane</keyword>
<feature type="transmembrane region" description="Helical" evidence="2">
    <location>
        <begin position="193"/>
        <end position="212"/>
    </location>
</feature>
<evidence type="ECO:0000313" key="4">
    <source>
        <dbReference type="Proteomes" id="UP000010798"/>
    </source>
</evidence>
<dbReference type="STRING" id="886293.Sinac_5161"/>
<keyword evidence="2" id="KW-1133">Transmembrane helix</keyword>
<dbReference type="AlphaFoldDB" id="L0DKE8"/>
<feature type="region of interest" description="Disordered" evidence="1">
    <location>
        <begin position="224"/>
        <end position="247"/>
    </location>
</feature>
<evidence type="ECO:0000256" key="2">
    <source>
        <dbReference type="SAM" id="Phobius"/>
    </source>
</evidence>
<dbReference type="Proteomes" id="UP000010798">
    <property type="component" value="Chromosome"/>
</dbReference>
<proteinExistence type="predicted"/>
<protein>
    <submittedName>
        <fullName evidence="3">Uncharacterized protein</fullName>
    </submittedName>
</protein>
<keyword evidence="4" id="KW-1185">Reference proteome</keyword>
<evidence type="ECO:0000313" key="3">
    <source>
        <dbReference type="EMBL" id="AGA29313.1"/>
    </source>
</evidence>
<accession>L0DKE8</accession>